<keyword evidence="1" id="KW-0472">Membrane</keyword>
<proteinExistence type="predicted"/>
<dbReference type="SUPFAM" id="SSF53474">
    <property type="entry name" value="alpha/beta-Hydrolases"/>
    <property type="match status" value="1"/>
</dbReference>
<sequence>MSAIIKVIQWALIVYVVAALLIWWLHPLVLFRPTALADDYSYTFKIPFRELTFETDPGRAKLNALWFSAHDSVNLQSPSSIPGKAVLFFHGNRDNLVRWGREYTERFTSRGYQVLMYDYRGYGKSTGDRSEDALHRDAQYLYDFLKKNMPEDSIIVYGYSIGTGMASRIAANNHPQRLILEAPYASIPTLGRTQLAIFPYEWLTRYKFRTDSCFAHIHCPIHLFHGTDDITVPYENSRILLTSFTPAKVRLTTLPKGHHLHLDSFPLYQATLDSLLRNGNQ</sequence>
<reference evidence="3 4" key="2">
    <citation type="journal article" date="2012" name="Stand. Genomic Sci.">
        <title>Complete genome sequence of the aquatic bacterium Runella slithyformis type strain (LSU 4(T)).</title>
        <authorList>
            <person name="Copeland A."/>
            <person name="Zhang X."/>
            <person name="Misra M."/>
            <person name="Lapidus A."/>
            <person name="Nolan M."/>
            <person name="Lucas S."/>
            <person name="Deshpande S."/>
            <person name="Cheng J.F."/>
            <person name="Tapia R."/>
            <person name="Goodwin L.A."/>
            <person name="Pitluck S."/>
            <person name="Liolios K."/>
            <person name="Pagani I."/>
            <person name="Ivanova N."/>
            <person name="Mikhailova N."/>
            <person name="Pati A."/>
            <person name="Chen A."/>
            <person name="Palaniappan K."/>
            <person name="Land M."/>
            <person name="Hauser L."/>
            <person name="Pan C."/>
            <person name="Jeffries C.D."/>
            <person name="Detter J.C."/>
            <person name="Brambilla E.M."/>
            <person name="Rohde M."/>
            <person name="Djao O.D."/>
            <person name="Goker M."/>
            <person name="Sikorski J."/>
            <person name="Tindall B.J."/>
            <person name="Woyke T."/>
            <person name="Bristow J."/>
            <person name="Eisen J.A."/>
            <person name="Markowitz V."/>
            <person name="Hugenholtz P."/>
            <person name="Kyrpides N.C."/>
            <person name="Klenk H.P."/>
            <person name="Mavromatis K."/>
        </authorList>
    </citation>
    <scope>NUCLEOTIDE SEQUENCE [LARGE SCALE GENOMIC DNA]</scope>
    <source>
        <strain evidence="4">ATCC 29530 / DSM 19594 / LMG 11500 / NCIMB 11436 / LSU 4</strain>
    </source>
</reference>
<dbReference type="Pfam" id="PF12146">
    <property type="entry name" value="Hydrolase_4"/>
    <property type="match status" value="1"/>
</dbReference>
<evidence type="ECO:0000256" key="1">
    <source>
        <dbReference type="SAM" id="Phobius"/>
    </source>
</evidence>
<keyword evidence="3" id="KW-0378">Hydrolase</keyword>
<dbReference type="Gene3D" id="3.40.50.1820">
    <property type="entry name" value="alpha/beta hydrolase"/>
    <property type="match status" value="1"/>
</dbReference>
<feature type="transmembrane region" description="Helical" evidence="1">
    <location>
        <begin position="7"/>
        <end position="25"/>
    </location>
</feature>
<dbReference type="EMBL" id="CP002859">
    <property type="protein sequence ID" value="AEI47472.1"/>
    <property type="molecule type" value="Genomic_DNA"/>
</dbReference>
<dbReference type="InterPro" id="IPR029058">
    <property type="entry name" value="AB_hydrolase_fold"/>
</dbReference>
<evidence type="ECO:0000313" key="3">
    <source>
        <dbReference type="EMBL" id="AEI47472.1"/>
    </source>
</evidence>
<dbReference type="PANTHER" id="PTHR12277">
    <property type="entry name" value="ALPHA/BETA HYDROLASE DOMAIN-CONTAINING PROTEIN"/>
    <property type="match status" value="1"/>
</dbReference>
<keyword evidence="1" id="KW-0812">Transmembrane</keyword>
<protein>
    <submittedName>
        <fullName evidence="3">Alpha/beta hydrolase fold protein</fullName>
    </submittedName>
</protein>
<gene>
    <name evidence="3" type="ordered locus">Runsl_1041</name>
</gene>
<dbReference type="AlphaFoldDB" id="A0A7U3ZHS5"/>
<dbReference type="KEGG" id="rsi:Runsl_1041"/>
<name>A0A7U3ZHS5_RUNSL</name>
<accession>A0A7U3ZHS5</accession>
<dbReference type="InterPro" id="IPR022742">
    <property type="entry name" value="Hydrolase_4"/>
</dbReference>
<organism evidence="3 4">
    <name type="scientific">Runella slithyformis (strain ATCC 29530 / DSM 19594 / LMG 11500 / NCIMB 11436 / LSU 4)</name>
    <dbReference type="NCBI Taxonomy" id="761193"/>
    <lineage>
        <taxon>Bacteria</taxon>
        <taxon>Pseudomonadati</taxon>
        <taxon>Bacteroidota</taxon>
        <taxon>Cytophagia</taxon>
        <taxon>Cytophagales</taxon>
        <taxon>Spirosomataceae</taxon>
        <taxon>Runella</taxon>
    </lineage>
</organism>
<dbReference type="Proteomes" id="UP000000493">
    <property type="component" value="Chromosome"/>
</dbReference>
<evidence type="ECO:0000259" key="2">
    <source>
        <dbReference type="Pfam" id="PF12146"/>
    </source>
</evidence>
<dbReference type="PANTHER" id="PTHR12277:SF81">
    <property type="entry name" value="PROTEIN ABHD13"/>
    <property type="match status" value="1"/>
</dbReference>
<evidence type="ECO:0000313" key="4">
    <source>
        <dbReference type="Proteomes" id="UP000000493"/>
    </source>
</evidence>
<keyword evidence="4" id="KW-1185">Reference proteome</keyword>
<dbReference type="RefSeq" id="WP_013926791.1">
    <property type="nucleotide sequence ID" value="NC_015703.1"/>
</dbReference>
<reference evidence="4" key="1">
    <citation type="submission" date="2011-06" db="EMBL/GenBank/DDBJ databases">
        <title>The complete genome of chromosome of Runella slithyformis DSM 19594.</title>
        <authorList>
            <consortium name="US DOE Joint Genome Institute (JGI-PGF)"/>
            <person name="Lucas S."/>
            <person name="Han J."/>
            <person name="Lapidus A."/>
            <person name="Bruce D."/>
            <person name="Goodwin L."/>
            <person name="Pitluck S."/>
            <person name="Peters L."/>
            <person name="Kyrpides N."/>
            <person name="Mavromatis K."/>
            <person name="Ivanova N."/>
            <person name="Ovchinnikova G."/>
            <person name="Zhang X."/>
            <person name="Misra M."/>
            <person name="Detter J.C."/>
            <person name="Tapia R."/>
            <person name="Han C."/>
            <person name="Land M."/>
            <person name="Hauser L."/>
            <person name="Markowitz V."/>
            <person name="Cheng J.-F."/>
            <person name="Hugenholtz P."/>
            <person name="Woyke T."/>
            <person name="Wu D."/>
            <person name="Tindall B."/>
            <person name="Faehrich R."/>
            <person name="Brambilla E."/>
            <person name="Klenk H.-P."/>
            <person name="Eisen J.A."/>
        </authorList>
    </citation>
    <scope>NUCLEOTIDE SEQUENCE [LARGE SCALE GENOMIC DNA]</scope>
    <source>
        <strain evidence="4">ATCC 29530 / DSM 19594 / LMG 11500 / NCIMB 11436 / LSU 4</strain>
    </source>
</reference>
<dbReference type="GO" id="GO:0016787">
    <property type="term" value="F:hydrolase activity"/>
    <property type="evidence" value="ECO:0007669"/>
    <property type="project" value="UniProtKB-KW"/>
</dbReference>
<keyword evidence="1" id="KW-1133">Transmembrane helix</keyword>
<feature type="domain" description="Serine aminopeptidase S33" evidence="2">
    <location>
        <begin position="83"/>
        <end position="189"/>
    </location>
</feature>